<dbReference type="SMART" id="SM00497">
    <property type="entry name" value="IENR1"/>
    <property type="match status" value="1"/>
</dbReference>
<sequence length="176" mass="20831">MKEHWRDIKDYEGLYQVSDLGRVKRCKGSYSRSERILKPQFNNHGYLRVHLYKNNKPTHIRVHRLVAEAFIPNLENKPEVNHLDEDKTNNMVSNLEWCTRNENVNHGTRNKRISKKLKVISKGTKIKAIDIANGEWNEYCSIRECARQLELDSSNIRKCLNGERRHTGGYMFEYLE</sequence>
<dbReference type="SUPFAM" id="SSF64496">
    <property type="entry name" value="DNA-binding domain of intron-encoded endonucleases"/>
    <property type="match status" value="1"/>
</dbReference>
<dbReference type="GeneID" id="40101560"/>
<evidence type="ECO:0000259" key="2">
    <source>
        <dbReference type="Pfam" id="PF13392"/>
    </source>
</evidence>
<dbReference type="Pfam" id="PF07463">
    <property type="entry name" value="NUMOD4"/>
    <property type="match status" value="1"/>
</dbReference>
<dbReference type="EMBL" id="MH193369">
    <property type="protein sequence ID" value="AWD92331.1"/>
    <property type="molecule type" value="Genomic_DNA"/>
</dbReference>
<dbReference type="InterPro" id="IPR010902">
    <property type="entry name" value="NUMOD4"/>
</dbReference>
<dbReference type="Pfam" id="PF22083">
    <property type="entry name" value="I-HmuI_NUMOD-like"/>
    <property type="match status" value="1"/>
</dbReference>
<reference evidence="4 5" key="1">
    <citation type="submission" date="2018-04" db="EMBL/GenBank/DDBJ databases">
        <title>The genome sequence of bacteriophage LY0322 lytic for Enterococcus.</title>
        <authorList>
            <person name="Liu Y."/>
            <person name="Shi H."/>
            <person name="Sun Y."/>
        </authorList>
    </citation>
    <scope>NUCLEOTIDE SEQUENCE [LARGE SCALE GENOMIC DNA]</scope>
</reference>
<dbReference type="InterPro" id="IPR003615">
    <property type="entry name" value="HNH_nuc"/>
</dbReference>
<name>A0A2S1GSG7_9CAUD</name>
<evidence type="ECO:0000313" key="4">
    <source>
        <dbReference type="EMBL" id="AWD92331.1"/>
    </source>
</evidence>
<feature type="domain" description="DNA endonuclease I-HmuI-like NUMOD-like" evidence="3">
    <location>
        <begin position="127"/>
        <end position="173"/>
    </location>
</feature>
<dbReference type="Proteomes" id="UP000247285">
    <property type="component" value="Segment"/>
</dbReference>
<dbReference type="GO" id="GO:0016788">
    <property type="term" value="F:hydrolase activity, acting on ester bonds"/>
    <property type="evidence" value="ECO:0007669"/>
    <property type="project" value="InterPro"/>
</dbReference>
<accession>A0A2S1GSG7</accession>
<evidence type="ECO:0000259" key="1">
    <source>
        <dbReference type="Pfam" id="PF07463"/>
    </source>
</evidence>
<protein>
    <recommendedName>
        <fullName evidence="6">HNH homing endonuclease</fullName>
    </recommendedName>
</protein>
<dbReference type="InterPro" id="IPR003647">
    <property type="entry name" value="Intron_nuc_1_rpt"/>
</dbReference>
<dbReference type="SUPFAM" id="SSF54060">
    <property type="entry name" value="His-Me finger endonucleases"/>
    <property type="match status" value="1"/>
</dbReference>
<dbReference type="InterPro" id="IPR044925">
    <property type="entry name" value="His-Me_finger_sf"/>
</dbReference>
<evidence type="ECO:0008006" key="6">
    <source>
        <dbReference type="Google" id="ProtNLM"/>
    </source>
</evidence>
<dbReference type="OrthoDB" id="21336at10239"/>
<dbReference type="RefSeq" id="YP_009624707.1">
    <property type="nucleotide sequence ID" value="NC_042125.1"/>
</dbReference>
<dbReference type="InterPro" id="IPR054307">
    <property type="entry name" value="I-HmuI_NUMOD-like"/>
</dbReference>
<evidence type="ECO:0000313" key="5">
    <source>
        <dbReference type="Proteomes" id="UP000247285"/>
    </source>
</evidence>
<organism evidence="4 5">
    <name type="scientific">Enterococcus phage LY0322</name>
    <dbReference type="NCBI Taxonomy" id="2172042"/>
    <lineage>
        <taxon>Viruses</taxon>
        <taxon>Duplodnaviria</taxon>
        <taxon>Heunggongvirae</taxon>
        <taxon>Uroviricota</taxon>
        <taxon>Caudoviricetes</taxon>
        <taxon>Efquatrovirus</taxon>
        <taxon>Efquatrovirus LY0322</taxon>
    </lineage>
</organism>
<dbReference type="KEGG" id="vg:40101560"/>
<feature type="domain" description="NUMOD4" evidence="1">
    <location>
        <begin position="3"/>
        <end position="52"/>
    </location>
</feature>
<proteinExistence type="predicted"/>
<dbReference type="Gene3D" id="3.90.75.20">
    <property type="match status" value="1"/>
</dbReference>
<dbReference type="Pfam" id="PF13392">
    <property type="entry name" value="HNH_3"/>
    <property type="match status" value="1"/>
</dbReference>
<keyword evidence="5" id="KW-1185">Reference proteome</keyword>
<evidence type="ECO:0000259" key="3">
    <source>
        <dbReference type="Pfam" id="PF22083"/>
    </source>
</evidence>
<feature type="domain" description="HNH nuclease" evidence="2">
    <location>
        <begin position="62"/>
        <end position="104"/>
    </location>
</feature>